<sequence length="219" mass="23547">MPNSLPRPSSDLFPEALKLSPKQREVLTQIQHYPRGARATEVAEALGMHVNTARGHIDELIQAGAITAVPQHSSGRGRPCLVYQARVPDNRAIAEEYASLIGVLTSMLAGKEELDDFSSSQARELGRQWARATGADIHIGALDTLFATLRDMGFDPSQGEDPCEIELNACPFVSSGATPSAFVCAIHAGFLQEASGTDTDITLTPIQRPEVCQIEIKPA</sequence>
<dbReference type="GeneID" id="92746390"/>
<organism evidence="2 3">
    <name type="scientific">Corynebacterium macginleyi</name>
    <dbReference type="NCBI Taxonomy" id="38290"/>
    <lineage>
        <taxon>Bacteria</taxon>
        <taxon>Bacillati</taxon>
        <taxon>Actinomycetota</taxon>
        <taxon>Actinomycetes</taxon>
        <taxon>Mycobacteriales</taxon>
        <taxon>Corynebacteriaceae</taxon>
        <taxon>Corynebacterium</taxon>
    </lineage>
</organism>
<accession>A0A3M0HJH7</accession>
<comment type="caution">
    <text evidence="2">The sequence shown here is derived from an EMBL/GenBank/DDBJ whole genome shotgun (WGS) entry which is preliminary data.</text>
</comment>
<dbReference type="RefSeq" id="WP_121911019.1">
    <property type="nucleotide sequence ID" value="NZ_CP068291.1"/>
</dbReference>
<evidence type="ECO:0000313" key="1">
    <source>
        <dbReference type="EMBL" id="MBM0244024.1"/>
    </source>
</evidence>
<dbReference type="EMBL" id="REGC01000009">
    <property type="protein sequence ID" value="RMB59258.1"/>
    <property type="molecule type" value="Genomic_DNA"/>
</dbReference>
<evidence type="ECO:0000313" key="3">
    <source>
        <dbReference type="Proteomes" id="UP000270649"/>
    </source>
</evidence>
<dbReference type="Proteomes" id="UP000270649">
    <property type="component" value="Unassembled WGS sequence"/>
</dbReference>
<dbReference type="OrthoDB" id="3399802at2"/>
<evidence type="ECO:0000313" key="2">
    <source>
        <dbReference type="EMBL" id="RMB59258.1"/>
    </source>
</evidence>
<name>A0A3M0HJH7_9CORY</name>
<dbReference type="InterPro" id="IPR036390">
    <property type="entry name" value="WH_DNA-bd_sf"/>
</dbReference>
<evidence type="ECO:0000313" key="4">
    <source>
        <dbReference type="Proteomes" id="UP001518680"/>
    </source>
</evidence>
<dbReference type="Proteomes" id="UP001518680">
    <property type="component" value="Unassembled WGS sequence"/>
</dbReference>
<dbReference type="Gene3D" id="1.10.10.10">
    <property type="entry name" value="Winged helix-like DNA-binding domain superfamily/Winged helix DNA-binding domain"/>
    <property type="match status" value="1"/>
</dbReference>
<dbReference type="AlphaFoldDB" id="A0A3M0HJH7"/>
<dbReference type="InterPro" id="IPR036388">
    <property type="entry name" value="WH-like_DNA-bd_sf"/>
</dbReference>
<proteinExistence type="predicted"/>
<dbReference type="EMBL" id="JAACBX020000002">
    <property type="protein sequence ID" value="MBM0244024.1"/>
    <property type="molecule type" value="Genomic_DNA"/>
</dbReference>
<keyword evidence="4" id="KW-1185">Reference proteome</keyword>
<dbReference type="SUPFAM" id="SSF46785">
    <property type="entry name" value="Winged helix' DNA-binding domain"/>
    <property type="match status" value="1"/>
</dbReference>
<dbReference type="Pfam" id="PF12840">
    <property type="entry name" value="HTH_20"/>
    <property type="match status" value="1"/>
</dbReference>
<reference evidence="1 4" key="2">
    <citation type="submission" date="2021-01" db="EMBL/GenBank/DDBJ databases">
        <title>Complete genome sequences of Corynebacterium macginleyi strains isolated from infectious keratitis.</title>
        <authorList>
            <person name="Sagerfors S."/>
            <person name="Poehlein A."/>
            <person name="Soderquist B."/>
            <person name="Bruggemann H."/>
        </authorList>
    </citation>
    <scope>NUCLEOTIDE SEQUENCE [LARGE SCALE GENOMIC DNA]</scope>
    <source>
        <strain evidence="1 4">12T220</strain>
    </source>
</reference>
<reference evidence="2 3" key="1">
    <citation type="submission" date="2018-10" db="EMBL/GenBank/DDBJ databases">
        <title>Corynebacterium macginleyi genome sequencing and assembly of the type strain and two clinical samples.</title>
        <authorList>
            <person name="Bernier A.-M."/>
            <person name="Bernard K."/>
        </authorList>
    </citation>
    <scope>NUCLEOTIDE SEQUENCE [LARGE SCALE GENOMIC DNA]</scope>
    <source>
        <strain evidence="2 3">NML 120205</strain>
    </source>
</reference>
<gene>
    <name evidence="2" type="ORF">D9543_07600</name>
    <name evidence="1" type="ORF">GWO63_007050</name>
</gene>
<protein>
    <submittedName>
        <fullName evidence="1">Helix-turn-helix domain-containing protein</fullName>
    </submittedName>
    <submittedName>
        <fullName evidence="2">Transcriptional regulator</fullName>
    </submittedName>
</protein>